<dbReference type="Proteomes" id="UP001238163">
    <property type="component" value="Unassembled WGS sequence"/>
</dbReference>
<accession>A0AAE3VFH2</accession>
<evidence type="ECO:0000313" key="3">
    <source>
        <dbReference type="EMBL" id="MDQ0289311.1"/>
    </source>
</evidence>
<proteinExistence type="predicted"/>
<dbReference type="RefSeq" id="WP_307260729.1">
    <property type="nucleotide sequence ID" value="NZ_JAUSVL010000001.1"/>
</dbReference>
<feature type="chain" id="PRO_5042089166" description="MBG domain-containing protein" evidence="1">
    <location>
        <begin position="26"/>
        <end position="195"/>
    </location>
</feature>
<feature type="domain" description="MBG" evidence="2">
    <location>
        <begin position="118"/>
        <end position="178"/>
    </location>
</feature>
<protein>
    <recommendedName>
        <fullName evidence="2">MBG domain-containing protein</fullName>
    </recommendedName>
</protein>
<dbReference type="AlphaFoldDB" id="A0AAE3VFH2"/>
<gene>
    <name evidence="3" type="ORF">J3R75_001418</name>
</gene>
<feature type="signal peptide" evidence="1">
    <location>
        <begin position="1"/>
        <end position="25"/>
    </location>
</feature>
<evidence type="ECO:0000313" key="4">
    <source>
        <dbReference type="Proteomes" id="UP001238163"/>
    </source>
</evidence>
<evidence type="ECO:0000256" key="1">
    <source>
        <dbReference type="SAM" id="SignalP"/>
    </source>
</evidence>
<keyword evidence="4" id="KW-1185">Reference proteome</keyword>
<dbReference type="InterPro" id="IPR041286">
    <property type="entry name" value="MBG_2"/>
</dbReference>
<dbReference type="Pfam" id="PF18676">
    <property type="entry name" value="MBG_2"/>
    <property type="match status" value="1"/>
</dbReference>
<comment type="caution">
    <text evidence="3">The sequence shown here is derived from an EMBL/GenBank/DDBJ whole genome shotgun (WGS) entry which is preliminary data.</text>
</comment>
<organism evidence="3 4">
    <name type="scientific">Oligosphaera ethanolica</name>
    <dbReference type="NCBI Taxonomy" id="760260"/>
    <lineage>
        <taxon>Bacteria</taxon>
        <taxon>Pseudomonadati</taxon>
        <taxon>Lentisphaerota</taxon>
        <taxon>Oligosphaeria</taxon>
        <taxon>Oligosphaerales</taxon>
        <taxon>Oligosphaeraceae</taxon>
        <taxon>Oligosphaera</taxon>
    </lineage>
</organism>
<reference evidence="3" key="1">
    <citation type="submission" date="2023-07" db="EMBL/GenBank/DDBJ databases">
        <title>Genomic Encyclopedia of Type Strains, Phase IV (KMG-IV): sequencing the most valuable type-strain genomes for metagenomic binning, comparative biology and taxonomic classification.</title>
        <authorList>
            <person name="Goeker M."/>
        </authorList>
    </citation>
    <scope>NUCLEOTIDE SEQUENCE</scope>
    <source>
        <strain evidence="3">DSM 24202</strain>
    </source>
</reference>
<dbReference type="EMBL" id="JAUSVL010000001">
    <property type="protein sequence ID" value="MDQ0289311.1"/>
    <property type="molecule type" value="Genomic_DNA"/>
</dbReference>
<sequence length="195" mass="20657">MKQSLVKIVLVFLISLAYGTTTSWADFDQGGGADPFALASEALVLTVADVGPFTYSGVAQTPNPLVTYGDFTLLKDRDYTLAYANNLNAGEATMTVTVNIGNGTTVVDKLFTIEKATITVTPDADQTKIFRDDDPVLTYTSTPAVTGETAVFTGALGRIAGENVYDGPYAITIGSLKLADGQDGNAFQKDNYTLE</sequence>
<evidence type="ECO:0000259" key="2">
    <source>
        <dbReference type="Pfam" id="PF18676"/>
    </source>
</evidence>
<name>A0AAE3VFH2_9BACT</name>
<keyword evidence="1" id="KW-0732">Signal</keyword>